<accession>A0A0A9WF38</accession>
<sequence length="163" mass="19107">MKVAVFFTLMLWLTSASTGMLDGNQRRNGRIAKILERSRLIAKQLEERIDEPEDRQSIAATAHEMQILLEKFNRQLNKVLYAKPGSKIKTFFKSVKGILATLESELKKPITDDALRRRRLKHAQEKYEKMEEVHKKRRLRRRRIVFPTKRGFGAHKKPVVLGR</sequence>
<feature type="chain" id="PRO_5002069027" evidence="1">
    <location>
        <begin position="17"/>
        <end position="163"/>
    </location>
</feature>
<gene>
    <name evidence="2" type="primary">DOCK5</name>
    <name evidence="2" type="ORF">CM83_87084</name>
</gene>
<reference evidence="2" key="2">
    <citation type="submission" date="2014-07" db="EMBL/GenBank/DDBJ databases">
        <authorList>
            <person name="Hull J."/>
        </authorList>
    </citation>
    <scope>NUCLEOTIDE SEQUENCE</scope>
</reference>
<protein>
    <submittedName>
        <fullName evidence="2">Dedicator of cytokinesis protein 5</fullName>
    </submittedName>
</protein>
<dbReference type="AlphaFoldDB" id="A0A0A9WF38"/>
<proteinExistence type="predicted"/>
<evidence type="ECO:0000313" key="2">
    <source>
        <dbReference type="EMBL" id="JAG06016.1"/>
    </source>
</evidence>
<dbReference type="EMBL" id="GBHO01037588">
    <property type="protein sequence ID" value="JAG06016.1"/>
    <property type="molecule type" value="Transcribed_RNA"/>
</dbReference>
<feature type="signal peptide" evidence="1">
    <location>
        <begin position="1"/>
        <end position="16"/>
    </location>
</feature>
<name>A0A0A9WF38_LYGHE</name>
<keyword evidence="1" id="KW-0732">Signal</keyword>
<evidence type="ECO:0000256" key="1">
    <source>
        <dbReference type="SAM" id="SignalP"/>
    </source>
</evidence>
<reference evidence="2" key="1">
    <citation type="journal article" date="2014" name="PLoS ONE">
        <title>Transcriptome-Based Identification of ABC Transporters in the Western Tarnished Plant Bug Lygus hesperus.</title>
        <authorList>
            <person name="Hull J.J."/>
            <person name="Chaney K."/>
            <person name="Geib S.M."/>
            <person name="Fabrick J.A."/>
            <person name="Brent C.S."/>
            <person name="Walsh D."/>
            <person name="Lavine L.C."/>
        </authorList>
    </citation>
    <scope>NUCLEOTIDE SEQUENCE</scope>
</reference>
<organism evidence="2">
    <name type="scientific">Lygus hesperus</name>
    <name type="common">Western plant bug</name>
    <dbReference type="NCBI Taxonomy" id="30085"/>
    <lineage>
        <taxon>Eukaryota</taxon>
        <taxon>Metazoa</taxon>
        <taxon>Ecdysozoa</taxon>
        <taxon>Arthropoda</taxon>
        <taxon>Hexapoda</taxon>
        <taxon>Insecta</taxon>
        <taxon>Pterygota</taxon>
        <taxon>Neoptera</taxon>
        <taxon>Paraneoptera</taxon>
        <taxon>Hemiptera</taxon>
        <taxon>Heteroptera</taxon>
        <taxon>Panheteroptera</taxon>
        <taxon>Cimicomorpha</taxon>
        <taxon>Miridae</taxon>
        <taxon>Mirini</taxon>
        <taxon>Lygus</taxon>
    </lineage>
</organism>